<reference evidence="2 3" key="1">
    <citation type="submission" date="2024-02" db="EMBL/GenBank/DDBJ databases">
        <title>Deinococcus carri NBRC 110142.</title>
        <authorList>
            <person name="Ichikawa N."/>
            <person name="Katano-Makiyama Y."/>
            <person name="Hidaka K."/>
        </authorList>
    </citation>
    <scope>NUCLEOTIDE SEQUENCE [LARGE SCALE GENOMIC DNA]</scope>
    <source>
        <strain evidence="2 3">NBRC 110142</strain>
    </source>
</reference>
<feature type="domain" description="PAS" evidence="1">
    <location>
        <begin position="113"/>
        <end position="177"/>
    </location>
</feature>
<accession>A0ABP9W7A8</accession>
<evidence type="ECO:0000259" key="1">
    <source>
        <dbReference type="SMART" id="SM00091"/>
    </source>
</evidence>
<comment type="caution">
    <text evidence="2">The sequence shown here is derived from an EMBL/GenBank/DDBJ whole genome shotgun (WGS) entry which is preliminary data.</text>
</comment>
<protein>
    <recommendedName>
        <fullName evidence="1">PAS domain-containing protein</fullName>
    </recommendedName>
</protein>
<dbReference type="Pfam" id="PF08448">
    <property type="entry name" value="PAS_4"/>
    <property type="match status" value="1"/>
</dbReference>
<dbReference type="InterPro" id="IPR013656">
    <property type="entry name" value="PAS_4"/>
</dbReference>
<feature type="domain" description="PAS" evidence="1">
    <location>
        <begin position="228"/>
        <end position="295"/>
    </location>
</feature>
<dbReference type="Gene3D" id="3.30.450.20">
    <property type="entry name" value="PAS domain"/>
    <property type="match status" value="1"/>
</dbReference>
<evidence type="ECO:0000313" key="3">
    <source>
        <dbReference type="Proteomes" id="UP001401887"/>
    </source>
</evidence>
<dbReference type="SMART" id="SM00091">
    <property type="entry name" value="PAS"/>
    <property type="match status" value="2"/>
</dbReference>
<dbReference type="CDD" id="cd00130">
    <property type="entry name" value="PAS"/>
    <property type="match status" value="1"/>
</dbReference>
<sequence>MLPAMTDLTAAPGLPEPLHTALRALLRVHAPGASLLAVGQGGQVLRLEPGGGTRVGGELVPPDEWLDRGELAWLTRGGALLGLLWSADAPLQPGAVEVLTLLLSAAQEGRAQREAEVLITQLPVPAAWLSADLTFRQVSRPWLELFGQTGDAVMGRTLAEVLPQCEACRAGLMQAAAGRALRLPDLRLSVAGGGRAWLRGEARPYFGGEAAGVLWTLQDVTAEHAEAAHLAALLQGTGTPTALLQLDGTVLHASSGLTELAPGWTPLAGQVLWAWPGFAGAPSEAVQHLVRRAVRDGLAGADVPLERGGALTLGLRRVAAGAGAAEELLVLEARPGPEAWAEAGG</sequence>
<dbReference type="Proteomes" id="UP001401887">
    <property type="component" value="Unassembled WGS sequence"/>
</dbReference>
<keyword evidence="3" id="KW-1185">Reference proteome</keyword>
<dbReference type="SUPFAM" id="SSF55785">
    <property type="entry name" value="PYP-like sensor domain (PAS domain)"/>
    <property type="match status" value="1"/>
</dbReference>
<gene>
    <name evidence="2" type="ORF">Dcar01_01964</name>
</gene>
<proteinExistence type="predicted"/>
<dbReference type="InterPro" id="IPR000014">
    <property type="entry name" value="PAS"/>
</dbReference>
<dbReference type="EMBL" id="BAABRP010000006">
    <property type="protein sequence ID" value="GAA5513238.1"/>
    <property type="molecule type" value="Genomic_DNA"/>
</dbReference>
<organism evidence="2 3">
    <name type="scientific">Deinococcus carri</name>
    <dbReference type="NCBI Taxonomy" id="1211323"/>
    <lineage>
        <taxon>Bacteria</taxon>
        <taxon>Thermotogati</taxon>
        <taxon>Deinococcota</taxon>
        <taxon>Deinococci</taxon>
        <taxon>Deinococcales</taxon>
        <taxon>Deinococcaceae</taxon>
        <taxon>Deinococcus</taxon>
    </lineage>
</organism>
<evidence type="ECO:0000313" key="2">
    <source>
        <dbReference type="EMBL" id="GAA5513238.1"/>
    </source>
</evidence>
<dbReference type="InterPro" id="IPR035965">
    <property type="entry name" value="PAS-like_dom_sf"/>
</dbReference>
<name>A0ABP9W7A8_9DEIO</name>